<dbReference type="InterPro" id="IPR041613">
    <property type="entry name" value="Pept_S41_N"/>
</dbReference>
<feature type="signal peptide" evidence="1">
    <location>
        <begin position="1"/>
        <end position="21"/>
    </location>
</feature>
<gene>
    <name evidence="3" type="ORF">MUN68_011075</name>
</gene>
<name>A0ABY7RU21_9FLAO</name>
<reference evidence="3 4" key="1">
    <citation type="submission" date="2023-01" db="EMBL/GenBank/DDBJ databases">
        <title>Psychroserpens ponticola sp. nov., isolated from seawater.</title>
        <authorList>
            <person name="Kristyanto S."/>
            <person name="Jung J."/>
            <person name="Kim J.M."/>
            <person name="Jeon C.O."/>
        </authorList>
    </citation>
    <scope>NUCLEOTIDE SEQUENCE [LARGE SCALE GENOMIC DNA]</scope>
    <source>
        <strain evidence="3 4">MSW6</strain>
    </source>
</reference>
<feature type="domain" description="Tail specific protease" evidence="2">
    <location>
        <begin position="198"/>
        <end position="413"/>
    </location>
</feature>
<dbReference type="SUPFAM" id="SSF52096">
    <property type="entry name" value="ClpP/crotonase"/>
    <property type="match status" value="1"/>
</dbReference>
<dbReference type="SMART" id="SM00245">
    <property type="entry name" value="TSPc"/>
    <property type="match status" value="1"/>
</dbReference>
<evidence type="ECO:0000256" key="1">
    <source>
        <dbReference type="SAM" id="SignalP"/>
    </source>
</evidence>
<dbReference type="InterPro" id="IPR036034">
    <property type="entry name" value="PDZ_sf"/>
</dbReference>
<evidence type="ECO:0000259" key="2">
    <source>
        <dbReference type="SMART" id="SM00245"/>
    </source>
</evidence>
<dbReference type="EMBL" id="CP116221">
    <property type="protein sequence ID" value="WCO00607.1"/>
    <property type="molecule type" value="Genomic_DNA"/>
</dbReference>
<dbReference type="Gene3D" id="3.90.226.10">
    <property type="entry name" value="2-enoyl-CoA Hydratase, Chain A, domain 1"/>
    <property type="match status" value="1"/>
</dbReference>
<evidence type="ECO:0000313" key="4">
    <source>
        <dbReference type="Proteomes" id="UP001202717"/>
    </source>
</evidence>
<dbReference type="InterPro" id="IPR005151">
    <property type="entry name" value="Tail-specific_protease"/>
</dbReference>
<keyword evidence="1" id="KW-0732">Signal</keyword>
<protein>
    <submittedName>
        <fullName evidence="3">S41 family peptidase</fullName>
    </submittedName>
</protein>
<dbReference type="PANTHER" id="PTHR32060">
    <property type="entry name" value="TAIL-SPECIFIC PROTEASE"/>
    <property type="match status" value="1"/>
</dbReference>
<dbReference type="Proteomes" id="UP001202717">
    <property type="component" value="Chromosome"/>
</dbReference>
<dbReference type="Gene3D" id="3.30.750.170">
    <property type="match status" value="1"/>
</dbReference>
<keyword evidence="4" id="KW-1185">Reference proteome</keyword>
<organism evidence="3 4">
    <name type="scientific">Psychroserpens ponticola</name>
    <dbReference type="NCBI Taxonomy" id="2932268"/>
    <lineage>
        <taxon>Bacteria</taxon>
        <taxon>Pseudomonadati</taxon>
        <taxon>Bacteroidota</taxon>
        <taxon>Flavobacteriia</taxon>
        <taxon>Flavobacteriales</taxon>
        <taxon>Flavobacteriaceae</taxon>
        <taxon>Psychroserpens</taxon>
    </lineage>
</organism>
<dbReference type="Gene3D" id="2.30.42.10">
    <property type="match status" value="1"/>
</dbReference>
<accession>A0ABY7RU21</accession>
<dbReference type="PANTHER" id="PTHR32060:SF22">
    <property type="entry name" value="CARBOXYL-TERMINAL-PROCESSING PEPTIDASE 3, CHLOROPLASTIC"/>
    <property type="match status" value="1"/>
</dbReference>
<dbReference type="RefSeq" id="WP_249996230.1">
    <property type="nucleotide sequence ID" value="NZ_CP116221.1"/>
</dbReference>
<dbReference type="Pfam" id="PF18294">
    <property type="entry name" value="Pept_S41_N"/>
    <property type="match status" value="1"/>
</dbReference>
<sequence length="481" mass="53313">MKLIKLCLLLAVALTFTNCFEDNDDNAVAASEINDFIWKALNATYLYKADVPDLANNRFSSDGDYGFYLNQFSTPESIFESLLFDRDNVDRFSFLIPNYIDFLENQQGNSLSTGLEFDFYFKPGSDTEVFGIIRLVLPNSVGDNQGLLRGQIFDAVNDVPLSNTNLSDLLNQNSYTLNFANYNDNGTPDDVEDDIIESTANSTSLTKQAYTENPVFQTDVIDVDGENIGYLVYNGFNNNFENELNAAFGQLQASNVQHLVLDLRYNPGGSVGTAAILGSMITGQFNGEVYSKLIYNEDLQQNNSNYKFVNSFDGNQINSLNLSKVYVLTTDASASASELVINSLSQYIDVVQIGDNTVGKTQASITLFDSPGFGPNDINPTHTYALQPLVANSINVNDEAVPSTGLIPDIDINETPRNYGILGDTNEPLLAAALLDIQGLGRYGQFNNEVKSIKKDMNLKPFEDRMYIDIEDVFIDRIQFE</sequence>
<dbReference type="CDD" id="cd07561">
    <property type="entry name" value="Peptidase_S41_CPP_like"/>
    <property type="match status" value="1"/>
</dbReference>
<dbReference type="Pfam" id="PF03572">
    <property type="entry name" value="Peptidase_S41"/>
    <property type="match status" value="1"/>
</dbReference>
<dbReference type="InterPro" id="IPR029045">
    <property type="entry name" value="ClpP/crotonase-like_dom_sf"/>
</dbReference>
<feature type="chain" id="PRO_5045779901" evidence="1">
    <location>
        <begin position="22"/>
        <end position="481"/>
    </location>
</feature>
<evidence type="ECO:0000313" key="3">
    <source>
        <dbReference type="EMBL" id="WCO00607.1"/>
    </source>
</evidence>
<proteinExistence type="predicted"/>